<reference evidence="1" key="1">
    <citation type="submission" date="2018-06" db="EMBL/GenBank/DDBJ databases">
        <authorList>
            <person name="Zhirakovskaya E."/>
        </authorList>
    </citation>
    <scope>NUCLEOTIDE SEQUENCE</scope>
</reference>
<protein>
    <submittedName>
        <fullName evidence="1">Uncharacterized protein</fullName>
    </submittedName>
</protein>
<proteinExistence type="predicted"/>
<dbReference type="EMBL" id="UOEA01000037">
    <property type="protein sequence ID" value="VAV83248.1"/>
    <property type="molecule type" value="Genomic_DNA"/>
</dbReference>
<evidence type="ECO:0000313" key="1">
    <source>
        <dbReference type="EMBL" id="VAV83248.1"/>
    </source>
</evidence>
<accession>A0A3B0R5V3</accession>
<sequence>MKLKEYDFRDGDIRKKILDLLRGKVFHVTKYSAYQSILKSDAIETNVDGRFGYTYSMSSTGRKADCVCFFDLRNKTQKVIDRSINGLDFMDSRIFGEKIVYLFLVSDFHEELISPRKIQATFPGRYIPDVEMLHEGFVPLRKIEKSIVVYV</sequence>
<organism evidence="1">
    <name type="scientific">hydrothermal vent metagenome</name>
    <dbReference type="NCBI Taxonomy" id="652676"/>
    <lineage>
        <taxon>unclassified sequences</taxon>
        <taxon>metagenomes</taxon>
        <taxon>ecological metagenomes</taxon>
    </lineage>
</organism>
<dbReference type="AlphaFoldDB" id="A0A3B0R5V3"/>
<gene>
    <name evidence="1" type="ORF">MNBD_DELTA01-1484</name>
</gene>
<name>A0A3B0R5V3_9ZZZZ</name>